<reference evidence="4" key="1">
    <citation type="journal article" date="2014" name="Int. J. Syst. Evol. Microbiol.">
        <title>Complete genome sequence of Corynebacterium casei LMG S-19264T (=DSM 44701T), isolated from a smear-ripened cheese.</title>
        <authorList>
            <consortium name="US DOE Joint Genome Institute (JGI-PGF)"/>
            <person name="Walter F."/>
            <person name="Albersmeier A."/>
            <person name="Kalinowski J."/>
            <person name="Ruckert C."/>
        </authorList>
    </citation>
    <scope>NUCLEOTIDE SEQUENCE</scope>
    <source>
        <strain evidence="4">CGMCC 1.12919</strain>
    </source>
</reference>
<comment type="caution">
    <text evidence="4">The sequence shown here is derived from an EMBL/GenBank/DDBJ whole genome shotgun (WGS) entry which is preliminary data.</text>
</comment>
<dbReference type="CDD" id="cd03443">
    <property type="entry name" value="PaaI_thioesterase"/>
    <property type="match status" value="1"/>
</dbReference>
<dbReference type="SUPFAM" id="SSF54637">
    <property type="entry name" value="Thioesterase/thiol ester dehydrase-isomerase"/>
    <property type="match status" value="1"/>
</dbReference>
<dbReference type="GO" id="GO:0047617">
    <property type="term" value="F:fatty acyl-CoA hydrolase activity"/>
    <property type="evidence" value="ECO:0007669"/>
    <property type="project" value="InterPro"/>
</dbReference>
<gene>
    <name evidence="4" type="ORF">GCM10010994_56970</name>
</gene>
<keyword evidence="5" id="KW-1185">Reference proteome</keyword>
<organism evidence="4 5">
    <name type="scientific">Chelatococcus reniformis</name>
    <dbReference type="NCBI Taxonomy" id="1494448"/>
    <lineage>
        <taxon>Bacteria</taxon>
        <taxon>Pseudomonadati</taxon>
        <taxon>Pseudomonadota</taxon>
        <taxon>Alphaproteobacteria</taxon>
        <taxon>Hyphomicrobiales</taxon>
        <taxon>Chelatococcaceae</taxon>
        <taxon>Chelatococcus</taxon>
    </lineage>
</organism>
<proteinExistence type="inferred from homology"/>
<evidence type="ECO:0000256" key="2">
    <source>
        <dbReference type="ARBA" id="ARBA00022801"/>
    </source>
</evidence>
<dbReference type="PANTHER" id="PTHR21660">
    <property type="entry name" value="THIOESTERASE SUPERFAMILY MEMBER-RELATED"/>
    <property type="match status" value="1"/>
</dbReference>
<dbReference type="EMBL" id="BMGG01000012">
    <property type="protein sequence ID" value="GGC91792.1"/>
    <property type="molecule type" value="Genomic_DNA"/>
</dbReference>
<comment type="similarity">
    <text evidence="1">Belongs to the thioesterase PaaI family.</text>
</comment>
<evidence type="ECO:0000313" key="4">
    <source>
        <dbReference type="EMBL" id="GGC91792.1"/>
    </source>
</evidence>
<dbReference type="PANTHER" id="PTHR21660:SF1">
    <property type="entry name" value="ACYL-COENZYME A THIOESTERASE 13"/>
    <property type="match status" value="1"/>
</dbReference>
<dbReference type="InterPro" id="IPR006683">
    <property type="entry name" value="Thioestr_dom"/>
</dbReference>
<dbReference type="Proteomes" id="UP000637002">
    <property type="component" value="Unassembled WGS sequence"/>
</dbReference>
<dbReference type="InterPro" id="IPR039298">
    <property type="entry name" value="ACOT13"/>
</dbReference>
<evidence type="ECO:0000259" key="3">
    <source>
        <dbReference type="Pfam" id="PF03061"/>
    </source>
</evidence>
<protein>
    <recommendedName>
        <fullName evidence="3">Thioesterase domain-containing protein</fullName>
    </recommendedName>
</protein>
<dbReference type="InterPro" id="IPR029069">
    <property type="entry name" value="HotDog_dom_sf"/>
</dbReference>
<feature type="domain" description="Thioesterase" evidence="3">
    <location>
        <begin position="105"/>
        <end position="177"/>
    </location>
</feature>
<evidence type="ECO:0000256" key="1">
    <source>
        <dbReference type="ARBA" id="ARBA00008324"/>
    </source>
</evidence>
<dbReference type="AlphaFoldDB" id="A0A916XQ82"/>
<sequence>MSLKNEPYALAVEIVEEAAPDGLGWSVRDGGGVLARFQSEALARACVDQLESAELAAASRPPGDGWEEIQTRGFTRHTGPMWFRVTDEGPVFGFVALPKHRNRRGIIHGGMLMTFADRVLGMHIAMVGDDSPHATIHLDTHFISSVKVGEFVEARCEIVRRTRSMVFVAATLTVGDRVIARAQGIWKLL</sequence>
<dbReference type="Gene3D" id="3.10.129.10">
    <property type="entry name" value="Hotdog Thioesterase"/>
    <property type="match status" value="1"/>
</dbReference>
<accession>A0A916XQ82</accession>
<reference evidence="4" key="2">
    <citation type="submission" date="2020-09" db="EMBL/GenBank/DDBJ databases">
        <authorList>
            <person name="Sun Q."/>
            <person name="Zhou Y."/>
        </authorList>
    </citation>
    <scope>NUCLEOTIDE SEQUENCE</scope>
    <source>
        <strain evidence="4">CGMCC 1.12919</strain>
    </source>
</reference>
<name>A0A916XQ82_9HYPH</name>
<dbReference type="Pfam" id="PF03061">
    <property type="entry name" value="4HBT"/>
    <property type="match status" value="1"/>
</dbReference>
<evidence type="ECO:0000313" key="5">
    <source>
        <dbReference type="Proteomes" id="UP000637002"/>
    </source>
</evidence>
<keyword evidence="2" id="KW-0378">Hydrolase</keyword>
<dbReference type="RefSeq" id="WP_188612574.1">
    <property type="nucleotide sequence ID" value="NZ_BMGG01000012.1"/>
</dbReference>